<keyword evidence="3" id="KW-1185">Reference proteome</keyword>
<protein>
    <submittedName>
        <fullName evidence="2">Uncharacterized protein</fullName>
    </submittedName>
</protein>
<name>A0ABD5RYY0_9EURY</name>
<evidence type="ECO:0000256" key="1">
    <source>
        <dbReference type="SAM" id="Phobius"/>
    </source>
</evidence>
<evidence type="ECO:0000313" key="2">
    <source>
        <dbReference type="EMBL" id="MFC6724619.1"/>
    </source>
</evidence>
<accession>A0ABD5RYY0</accession>
<dbReference type="EMBL" id="JBHSWU010000229">
    <property type="protein sequence ID" value="MFC6724619.1"/>
    <property type="molecule type" value="Genomic_DNA"/>
</dbReference>
<keyword evidence="1" id="KW-0472">Membrane</keyword>
<sequence length="54" mass="5689">MTDAADAAVDDPGTADYDHDSFRAALGAVAGYGLILAAMFLVLFVVPWLLFTVL</sequence>
<comment type="caution">
    <text evidence="2">The sequence shown here is derived from an EMBL/GenBank/DDBJ whole genome shotgun (WGS) entry which is preliminary data.</text>
</comment>
<keyword evidence="1" id="KW-0812">Transmembrane</keyword>
<reference evidence="2 3" key="1">
    <citation type="journal article" date="2019" name="Int. J. Syst. Evol. Microbiol.">
        <title>The Global Catalogue of Microorganisms (GCM) 10K type strain sequencing project: providing services to taxonomists for standard genome sequencing and annotation.</title>
        <authorList>
            <consortium name="The Broad Institute Genomics Platform"/>
            <consortium name="The Broad Institute Genome Sequencing Center for Infectious Disease"/>
            <person name="Wu L."/>
            <person name="Ma J."/>
        </authorList>
    </citation>
    <scope>NUCLEOTIDE SEQUENCE [LARGE SCALE GENOMIC DNA]</scope>
    <source>
        <strain evidence="2 3">NBRC 111368</strain>
    </source>
</reference>
<evidence type="ECO:0000313" key="3">
    <source>
        <dbReference type="Proteomes" id="UP001596328"/>
    </source>
</evidence>
<proteinExistence type="predicted"/>
<gene>
    <name evidence="2" type="ORF">ACFQE1_09570</name>
</gene>
<organism evidence="2 3">
    <name type="scientific">Halobium palmae</name>
    <dbReference type="NCBI Taxonomy" id="1776492"/>
    <lineage>
        <taxon>Archaea</taxon>
        <taxon>Methanobacteriati</taxon>
        <taxon>Methanobacteriota</taxon>
        <taxon>Stenosarchaea group</taxon>
        <taxon>Halobacteria</taxon>
        <taxon>Halobacteriales</taxon>
        <taxon>Haloferacaceae</taxon>
        <taxon>Halobium</taxon>
    </lineage>
</organism>
<dbReference type="AlphaFoldDB" id="A0ABD5RYY0"/>
<keyword evidence="1" id="KW-1133">Transmembrane helix</keyword>
<feature type="transmembrane region" description="Helical" evidence="1">
    <location>
        <begin position="29"/>
        <end position="51"/>
    </location>
</feature>
<dbReference type="Proteomes" id="UP001596328">
    <property type="component" value="Unassembled WGS sequence"/>
</dbReference>